<name>A0AC34GBR3_9BILA</name>
<organism evidence="1 2">
    <name type="scientific">Panagrolaimus sp. ES5</name>
    <dbReference type="NCBI Taxonomy" id="591445"/>
    <lineage>
        <taxon>Eukaryota</taxon>
        <taxon>Metazoa</taxon>
        <taxon>Ecdysozoa</taxon>
        <taxon>Nematoda</taxon>
        <taxon>Chromadorea</taxon>
        <taxon>Rhabditida</taxon>
        <taxon>Tylenchina</taxon>
        <taxon>Panagrolaimomorpha</taxon>
        <taxon>Panagrolaimoidea</taxon>
        <taxon>Panagrolaimidae</taxon>
        <taxon>Panagrolaimus</taxon>
    </lineage>
</organism>
<evidence type="ECO:0000313" key="2">
    <source>
        <dbReference type="WBParaSite" id="ES5_v2.g27074.t1"/>
    </source>
</evidence>
<evidence type="ECO:0000313" key="1">
    <source>
        <dbReference type="Proteomes" id="UP000887579"/>
    </source>
</evidence>
<sequence>MFSKVRQRLKSSGRLPDLEVPVVKRIQLLSQIYDMTKSLLHDTREVIKIFDQDEGTLKNSTEAYADTLRVLGASVKANNPEYTVFLEKQAEIYDELGHLQRRLQHELSVR</sequence>
<proteinExistence type="predicted"/>
<accession>A0AC34GBR3</accession>
<dbReference type="WBParaSite" id="ES5_v2.g27074.t1">
    <property type="protein sequence ID" value="ES5_v2.g27074.t1"/>
    <property type="gene ID" value="ES5_v2.g27074"/>
</dbReference>
<protein>
    <submittedName>
        <fullName evidence="2">Uncharacterized protein</fullName>
    </submittedName>
</protein>
<dbReference type="Proteomes" id="UP000887579">
    <property type="component" value="Unplaced"/>
</dbReference>
<reference evidence="2" key="1">
    <citation type="submission" date="2022-11" db="UniProtKB">
        <authorList>
            <consortium name="WormBaseParasite"/>
        </authorList>
    </citation>
    <scope>IDENTIFICATION</scope>
</reference>